<feature type="region of interest" description="Disordered" evidence="11">
    <location>
        <begin position="2027"/>
        <end position="2050"/>
    </location>
</feature>
<protein>
    <recommendedName>
        <fullName evidence="10">Sm protein B</fullName>
    </recommendedName>
</protein>
<comment type="subcellular location">
    <subcellularLocation>
        <location evidence="2">Cytoplasm</location>
    </subcellularLocation>
    <subcellularLocation>
        <location evidence="1">Nucleus</location>
    </subcellularLocation>
</comment>
<feature type="region of interest" description="Disordered" evidence="11">
    <location>
        <begin position="91"/>
        <end position="123"/>
    </location>
</feature>
<feature type="compositionally biased region" description="Basic and acidic residues" evidence="11">
    <location>
        <begin position="2265"/>
        <end position="2276"/>
    </location>
</feature>
<gene>
    <name evidence="14" type="ORF">PCOR1329_LOCUS79749</name>
</gene>
<keyword evidence="15" id="KW-1185">Reference proteome</keyword>
<evidence type="ECO:0000256" key="1">
    <source>
        <dbReference type="ARBA" id="ARBA00004123"/>
    </source>
</evidence>
<evidence type="ECO:0000256" key="10">
    <source>
        <dbReference type="ARBA" id="ARBA00041355"/>
    </source>
</evidence>
<evidence type="ECO:0000256" key="3">
    <source>
        <dbReference type="ARBA" id="ARBA00009123"/>
    </source>
</evidence>
<feature type="region of interest" description="Disordered" evidence="11">
    <location>
        <begin position="155"/>
        <end position="188"/>
    </location>
</feature>
<dbReference type="CDD" id="cd01717">
    <property type="entry name" value="Sm_B"/>
    <property type="match status" value="1"/>
</dbReference>
<sequence>MAVFAASLLWLLCLALAAIGISEEVKTEIVDVHHTHRGNDYDTDDGPSPSMTPNPCLSSSPSEVDLSAGSHKGSHWVPCWTFGRNPTAMDLTFRRDSDDGTDDSPNPSPSPKWSPDDSDLENESLDVDPAVKASSAAFVFLLLIGGWRDKCDDFIPAPQRRGQRPEGVNSKGRAQKDTGAATTAPLGAQTKLGDAKQVRGAAAQQMEEAEAAHLRILDEYCATTKAKPAPQAGPPIEGWQAPEVGEAFSEGIEEYQPEDRTRTATTLWATAAWMILMFYISFANITTWVQLARKYLNESGNDADIFTTCEARVAEQDTPKEKATLAADRWRLLATAATPAKRSEHGASGGEFAAIRGNRALASARLLPKHGLGGANFDGAKTCAAFAQSIADQWATLADWNIPPRQDGQRQFMGKIGGGPPRPDVEVTCDKGKGSWIDYGVARPKAQPDPTSARALQGAARREKQSSGTHLQDMFDEVCAEEPAEQATGEYLYRATEGREAQEGAATTMCDTRASAVESATWTTRKLDKPQRRRCRGRAAGLGAKMTRSRPAPGRARMRYAAAEHWGICATARDRYLPLWMANKAELHHMRDMGQDDVFGHKITESEREQYYLQLGTVENSTVDKPKDLFDATERHCTVAQARGLTAHRPQARLWEGIWKDPVDTTDQLMARLAQLRKEAHEGDLPELTVDHIDAILNSASGAKAIGVDGAGPAVARRLPVQAREWRSAGITHWVRAKGRCFSYGGKQDIVGGKAAGRCLIATIGRGESMLDLAVAAPMQVAKEWIASRQQHPEVYDRVSSRHKNDASSTNEKKLRDLLKADLPPAVATAIQTELQQAKKPPPTDAWGAAQKAKQELRKTEQATQKAAIGVRRARADLETASEVHASKVEQQAMAELAYQKALSTLQTEQAREAPQRNKLIIDYDIFETADPADMDENERKTFMEYKKEFDTARPQLESAAQKLQNLMESIKRFDQERVAKRRRQEGGDEAPSVEAGRGGGAGAPPAMPATPGAATAPAPVPPQPPLDDEWFKSLSEDSLRQAAETSKTKAQLFFSNITEWGPQAERWAAPTGKRYQLLALVETHISQAKQQHEFLKIGKDDWRSSKCYAVPTGRSAEGTKGGEMVLARKSAAASTFDAMRHQSRQLYAVDPCHGFAPMTWHRKTGNLVVIAFYIEPHHSITGPVHERMVALTAFLDMLADPWVVLADWNMSPCQLADSGYPEEWGGSILVAPGSATCDKGSGSTIDYAAVKRGWEMSAVIRQVHDVPWGTHCGLVVCAGESQPWPQRQAGPNSKTSLRKKAALDKRRNQLPDTLQEVFDELTQSQEDAAAPPVLVAADVDYVGGVDFAIPLDLWRRHQDDVRSTLSTPDENGTLVTYDTQRPPEKLLDNVGTGADGVVTDTVMHATDPSRDKWSTLDVNDALNTYGTAGPPEKAGSQHPPGRTRLLEGAPLVFRGMLYDKVGACTDGAAVRMNATQPRPSELSWGLPPHFLHERDPEATTLVSTHYAKWLSTFEATHQKHENLVRSNLTLLQLRVTDFHGKRDLLLPKVEEDEVFRWSELVRTITILDDEERSELICRTEAWSGRAAAHAAYQSKKKYSGWLADMRKAKPGVLHRQVKPQEQQRLEIYISGTSVSNPNLIMDAKRQEWEKAWTPRETKQHILDALDKARRQTREEPPDAIQLEQLKRTLSIMPGSKAKGVDMIGPRDMLRLPDLERNLRRRGVPVSATTTATDLGIDMAAGTRRVQKKAGERARAATARTKRIVKMRNTAQQARIAKGLWATGALPQGVYGHQVRGLARHALLRWRRQAAAAATGQAAGRCLTTLLGSTFDGADPGVQLRAQSLRQWIRFWQDQPHLHQRIRRTWALLKTRLTIAGPKIWSYVTGPTGAAIATLLEAGWDPKAADCWQRVHDEYLEQWTFPDDGAELVYLDYESVLDDLAEDLQGRLWATAAAHEHGAPLACGADLTMGSLSVEAPRRFGEAVVVEGDGGASGFVSAVDALEESVIQMVRGEDSVGVFEAGAAACDGAPSASTPPRARSPAARPDLRGCAGERFHGRRATPEPCRVGIPAWPNGWTTECASQFRRGFVPPPAAHRHPVGRYRRHVPGVSWLPRLRLRPLPRPVRWHNVALRLSHALHLPWATPLGFKDQRMLVGTFMAFDKYMNVVLADCEEFRKIKSKGRKDDEKEVKRTLGFVVLRGETIVSLMAEERRRPRGRRSPRSSRAPAADRSRGAACRPPRSAPRLQASPGPCAAWAARPPSRCSRRPERCLRREEPALPPGFPVRPPGMPPMMPPPGMPPGMPGMPPPGMPGMGKGMGKGA</sequence>
<keyword evidence="9" id="KW-0687">Ribonucleoprotein</keyword>
<comment type="caution">
    <text evidence="14">The sequence shown here is derived from an EMBL/GenBank/DDBJ whole genome shotgun (WGS) entry which is preliminary data.</text>
</comment>
<keyword evidence="8" id="KW-0539">Nucleus</keyword>
<evidence type="ECO:0000256" key="2">
    <source>
        <dbReference type="ARBA" id="ARBA00004496"/>
    </source>
</evidence>
<accession>A0ABN9XTQ9</accession>
<proteinExistence type="inferred from homology"/>
<feature type="region of interest" description="Disordered" evidence="11">
    <location>
        <begin position="978"/>
        <end position="1031"/>
    </location>
</feature>
<keyword evidence="5" id="KW-0507">mRNA processing</keyword>
<feature type="region of interest" description="Disordered" evidence="11">
    <location>
        <begin position="1424"/>
        <end position="1444"/>
    </location>
</feature>
<feature type="domain" description="Sm" evidence="13">
    <location>
        <begin position="2131"/>
        <end position="2208"/>
    </location>
</feature>
<feature type="signal peptide" evidence="12">
    <location>
        <begin position="1"/>
        <end position="17"/>
    </location>
</feature>
<evidence type="ECO:0000313" key="15">
    <source>
        <dbReference type="Proteomes" id="UP001189429"/>
    </source>
</evidence>
<dbReference type="PANTHER" id="PTHR10701">
    <property type="entry name" value="SMALL NUCLEAR RIBONUCLEOPROTEIN-ASSOCIATED PROTEIN B AND N"/>
    <property type="match status" value="1"/>
</dbReference>
<evidence type="ECO:0000256" key="4">
    <source>
        <dbReference type="ARBA" id="ARBA00022490"/>
    </source>
</evidence>
<feature type="compositionally biased region" description="Polar residues" evidence="11">
    <location>
        <begin position="49"/>
        <end position="62"/>
    </location>
</feature>
<feature type="region of interest" description="Disordered" evidence="11">
    <location>
        <begin position="2208"/>
        <end position="2321"/>
    </location>
</feature>
<dbReference type="InterPro" id="IPR010920">
    <property type="entry name" value="LSM_dom_sf"/>
</dbReference>
<dbReference type="SMART" id="SM00651">
    <property type="entry name" value="Sm"/>
    <property type="match status" value="1"/>
</dbReference>
<comment type="similarity">
    <text evidence="3">Belongs to the snRNP SmB/SmN family.</text>
</comment>
<feature type="compositionally biased region" description="Low complexity" evidence="11">
    <location>
        <begin position="2251"/>
        <end position="2262"/>
    </location>
</feature>
<dbReference type="Pfam" id="PF01423">
    <property type="entry name" value="LSM"/>
    <property type="match status" value="1"/>
</dbReference>
<feature type="compositionally biased region" description="Gly residues" evidence="11">
    <location>
        <begin position="2311"/>
        <end position="2321"/>
    </location>
</feature>
<keyword evidence="12" id="KW-0732">Signal</keyword>
<dbReference type="Gene3D" id="2.30.30.100">
    <property type="match status" value="1"/>
</dbReference>
<evidence type="ECO:0000256" key="6">
    <source>
        <dbReference type="ARBA" id="ARBA00022884"/>
    </source>
</evidence>
<evidence type="ECO:0000256" key="11">
    <source>
        <dbReference type="SAM" id="MobiDB-lite"/>
    </source>
</evidence>
<dbReference type="InterPro" id="IPR050914">
    <property type="entry name" value="snRNP_SmB/NAA38-like"/>
</dbReference>
<reference evidence="14" key="1">
    <citation type="submission" date="2023-10" db="EMBL/GenBank/DDBJ databases">
        <authorList>
            <person name="Chen Y."/>
            <person name="Shah S."/>
            <person name="Dougan E. K."/>
            <person name="Thang M."/>
            <person name="Chan C."/>
        </authorList>
    </citation>
    <scope>NUCLEOTIDE SEQUENCE [LARGE SCALE GENOMIC DNA]</scope>
</reference>
<name>A0ABN9XTQ9_9DINO</name>
<organism evidence="14 15">
    <name type="scientific">Prorocentrum cordatum</name>
    <dbReference type="NCBI Taxonomy" id="2364126"/>
    <lineage>
        <taxon>Eukaryota</taxon>
        <taxon>Sar</taxon>
        <taxon>Alveolata</taxon>
        <taxon>Dinophyceae</taxon>
        <taxon>Prorocentrales</taxon>
        <taxon>Prorocentraceae</taxon>
        <taxon>Prorocentrum</taxon>
    </lineage>
</organism>
<evidence type="ECO:0000256" key="5">
    <source>
        <dbReference type="ARBA" id="ARBA00022664"/>
    </source>
</evidence>
<dbReference type="InterPro" id="IPR001163">
    <property type="entry name" value="Sm_dom_euk/arc"/>
</dbReference>
<dbReference type="Proteomes" id="UP001189429">
    <property type="component" value="Unassembled WGS sequence"/>
</dbReference>
<evidence type="ECO:0000256" key="9">
    <source>
        <dbReference type="ARBA" id="ARBA00023274"/>
    </source>
</evidence>
<keyword evidence="6" id="KW-0694">RNA-binding</keyword>
<evidence type="ECO:0000259" key="13">
    <source>
        <dbReference type="SMART" id="SM00651"/>
    </source>
</evidence>
<feature type="compositionally biased region" description="Pro residues" evidence="11">
    <location>
        <begin position="2277"/>
        <end position="2310"/>
    </location>
</feature>
<evidence type="ECO:0000256" key="7">
    <source>
        <dbReference type="ARBA" id="ARBA00023187"/>
    </source>
</evidence>
<evidence type="ECO:0000256" key="12">
    <source>
        <dbReference type="SAM" id="SignalP"/>
    </source>
</evidence>
<feature type="compositionally biased region" description="Low complexity" evidence="11">
    <location>
        <begin position="2027"/>
        <end position="2044"/>
    </location>
</feature>
<dbReference type="SUPFAM" id="SSF50182">
    <property type="entry name" value="Sm-like ribonucleoproteins"/>
    <property type="match status" value="1"/>
</dbReference>
<feature type="region of interest" description="Disordered" evidence="11">
    <location>
        <begin position="37"/>
        <end position="69"/>
    </location>
</feature>
<feature type="chain" id="PRO_5045944819" description="Sm protein B" evidence="12">
    <location>
        <begin position="18"/>
        <end position="2321"/>
    </location>
</feature>
<dbReference type="PANTHER" id="PTHR10701:SF0">
    <property type="entry name" value="SMALL NUCLEAR RIBONUCLEOPROTEIN-ASSOCIATED PROTEIN B"/>
    <property type="match status" value="1"/>
</dbReference>
<keyword evidence="7" id="KW-0508">mRNA splicing</keyword>
<dbReference type="EMBL" id="CAUYUJ010021226">
    <property type="protein sequence ID" value="CAK0903420.1"/>
    <property type="molecule type" value="Genomic_DNA"/>
</dbReference>
<evidence type="ECO:0000256" key="8">
    <source>
        <dbReference type="ARBA" id="ARBA00023242"/>
    </source>
</evidence>
<evidence type="ECO:0000313" key="14">
    <source>
        <dbReference type="EMBL" id="CAK0903420.1"/>
    </source>
</evidence>
<keyword evidence="4" id="KW-0963">Cytoplasm</keyword>